<dbReference type="PROSITE" id="PS51257">
    <property type="entry name" value="PROKAR_LIPOPROTEIN"/>
    <property type="match status" value="1"/>
</dbReference>
<gene>
    <name evidence="1" type="ORF">LCGC14_0405180</name>
</gene>
<accession>A0A0F9T143</accession>
<name>A0A0F9T143_9ZZZZ</name>
<reference evidence="1" key="1">
    <citation type="journal article" date="2015" name="Nature">
        <title>Complex archaea that bridge the gap between prokaryotes and eukaryotes.</title>
        <authorList>
            <person name="Spang A."/>
            <person name="Saw J.H."/>
            <person name="Jorgensen S.L."/>
            <person name="Zaremba-Niedzwiedzka K."/>
            <person name="Martijn J."/>
            <person name="Lind A.E."/>
            <person name="van Eijk R."/>
            <person name="Schleper C."/>
            <person name="Guy L."/>
            <person name="Ettema T.J."/>
        </authorList>
    </citation>
    <scope>NUCLEOTIDE SEQUENCE</scope>
</reference>
<proteinExistence type="predicted"/>
<protein>
    <submittedName>
        <fullName evidence="1">Uncharacterized protein</fullName>
    </submittedName>
</protein>
<evidence type="ECO:0000313" key="1">
    <source>
        <dbReference type="EMBL" id="KKN72964.1"/>
    </source>
</evidence>
<sequence length="161" mass="18514">MNIYKSIPILLTIFLVSCSGIIRSIDTNLSRSYNLTSSQVAFTQPTFPYEPGQYRFDTVITKIVFGGDQSTDYIEFYVHNHHLMNEIRILVGDNISIGPYHEFLVEVNGTYRMYMGNQTVNDKNEFAMNVNRDVLGKNIGSVVRLIVDGIQTQEYFLDNFY</sequence>
<organism evidence="1">
    <name type="scientific">marine sediment metagenome</name>
    <dbReference type="NCBI Taxonomy" id="412755"/>
    <lineage>
        <taxon>unclassified sequences</taxon>
        <taxon>metagenomes</taxon>
        <taxon>ecological metagenomes</taxon>
    </lineage>
</organism>
<comment type="caution">
    <text evidence="1">The sequence shown here is derived from an EMBL/GenBank/DDBJ whole genome shotgun (WGS) entry which is preliminary data.</text>
</comment>
<dbReference type="EMBL" id="LAZR01000352">
    <property type="protein sequence ID" value="KKN72964.1"/>
    <property type="molecule type" value="Genomic_DNA"/>
</dbReference>
<dbReference type="AlphaFoldDB" id="A0A0F9T143"/>